<organism evidence="1">
    <name type="scientific">marine sediment metagenome</name>
    <dbReference type="NCBI Taxonomy" id="412755"/>
    <lineage>
        <taxon>unclassified sequences</taxon>
        <taxon>metagenomes</taxon>
        <taxon>ecological metagenomes</taxon>
    </lineage>
</organism>
<accession>A0A0F9CN26</accession>
<dbReference type="EMBL" id="LAZR01032548">
    <property type="protein sequence ID" value="KKL50579.1"/>
    <property type="molecule type" value="Genomic_DNA"/>
</dbReference>
<dbReference type="AlphaFoldDB" id="A0A0F9CN26"/>
<comment type="caution">
    <text evidence="1">The sequence shown here is derived from an EMBL/GenBank/DDBJ whole genome shotgun (WGS) entry which is preliminary data.</text>
</comment>
<protein>
    <submittedName>
        <fullName evidence="1">Uncharacterized protein</fullName>
    </submittedName>
</protein>
<proteinExistence type="predicted"/>
<reference evidence="1" key="1">
    <citation type="journal article" date="2015" name="Nature">
        <title>Complex archaea that bridge the gap between prokaryotes and eukaryotes.</title>
        <authorList>
            <person name="Spang A."/>
            <person name="Saw J.H."/>
            <person name="Jorgensen S.L."/>
            <person name="Zaremba-Niedzwiedzka K."/>
            <person name="Martijn J."/>
            <person name="Lind A.E."/>
            <person name="van Eijk R."/>
            <person name="Schleper C."/>
            <person name="Guy L."/>
            <person name="Ettema T.J."/>
        </authorList>
    </citation>
    <scope>NUCLEOTIDE SEQUENCE</scope>
</reference>
<evidence type="ECO:0000313" key="1">
    <source>
        <dbReference type="EMBL" id="KKL50579.1"/>
    </source>
</evidence>
<name>A0A0F9CN26_9ZZZZ</name>
<sequence>MGVPVVQLPEQVIEALRQLLDDGETYQWATGDFICDVLDEFPQVNRSELVRQMADRTGSDRSTIRDWHNVARFFTKEVRKEFDMLTWSQLRACKHAGEEWRQYAEWAAAHMPAPVAVIRARIDNNGHDQPAWVHRWEGMQRLAQQIADDREAPDEIREACRLVVEYPN</sequence>
<gene>
    <name evidence="1" type="ORF">LCGC14_2304120</name>
</gene>